<dbReference type="AlphaFoldDB" id="A0A9R1CWR4"/>
<keyword evidence="2" id="KW-1185">Reference proteome</keyword>
<evidence type="ECO:0000313" key="2">
    <source>
        <dbReference type="Proteomes" id="UP000825483"/>
    </source>
</evidence>
<comment type="caution">
    <text evidence="1">The sequence shown here is derived from an EMBL/GenBank/DDBJ whole genome shotgun (WGS) entry which is preliminary data.</text>
</comment>
<proteinExistence type="predicted"/>
<dbReference type="RefSeq" id="WP_223928985.1">
    <property type="nucleotide sequence ID" value="NZ_BPTU01000001.1"/>
</dbReference>
<gene>
    <name evidence="1" type="ORF">PRLR5076_18530</name>
</gene>
<dbReference type="Proteomes" id="UP000825483">
    <property type="component" value="Unassembled WGS sequence"/>
</dbReference>
<name>A0A9R1CWR4_9BACT</name>
<protein>
    <submittedName>
        <fullName evidence="1">Uncharacterized protein</fullName>
    </submittedName>
</protein>
<dbReference type="GeneID" id="72466955"/>
<accession>A0A9R1CWR4</accession>
<organism evidence="1 2">
    <name type="scientific">Prevotella lacticifex</name>
    <dbReference type="NCBI Taxonomy" id="2854755"/>
    <lineage>
        <taxon>Bacteria</taxon>
        <taxon>Pseudomonadati</taxon>
        <taxon>Bacteroidota</taxon>
        <taxon>Bacteroidia</taxon>
        <taxon>Bacteroidales</taxon>
        <taxon>Prevotellaceae</taxon>
        <taxon>Prevotella</taxon>
    </lineage>
</organism>
<evidence type="ECO:0000313" key="1">
    <source>
        <dbReference type="EMBL" id="GJG59002.1"/>
    </source>
</evidence>
<sequence>MGAYIARQPNGLLCRFSSSVDAVTHYNYSEEEYIELCAERAREEARRNLQDPHFIKPFDRVVDDVRFDNITYEEWVKQAGEMGYTEPDWKFKPGDWVIVHSDNDNTDGHEGKVWKSSKDKDGRIRVEVFIEELEGSWLFDESELTIKDEP</sequence>
<reference evidence="1" key="1">
    <citation type="journal article" date="2022" name="Int. J. Syst. Evol. Microbiol.">
        <title>Prevotella lacticifex sp. nov., isolated from the rumen of cows.</title>
        <authorList>
            <person name="Shinkai T."/>
            <person name="Ikeyama N."/>
            <person name="Kumagai M."/>
            <person name="Ohmori H."/>
            <person name="Sakamoto M."/>
            <person name="Ohkuma M."/>
            <person name="Mitsumori M."/>
        </authorList>
    </citation>
    <scope>NUCLEOTIDE SEQUENCE</scope>
    <source>
        <strain evidence="1">R5076</strain>
    </source>
</reference>
<dbReference type="EMBL" id="BPUB01000002">
    <property type="protein sequence ID" value="GJG59002.1"/>
    <property type="molecule type" value="Genomic_DNA"/>
</dbReference>